<sequence length="368" mass="41661">MKTKQKAIRRIPTVSCPPPLDLSSDVEDMDYQLQSLKGDRSLSDVMGLHTCPENTTKRICTEKSRLLQHTTLQEVQVLSKQNKVVANSTSSHTIPSHCENSLKQHDTADCVEIKSKEYIHGSQGTFGSVLSKVDGRSHVRISHNYVPVDNQITNRQSKRTRPVPSISETPQRRSKRPRFTQVRQQDLCIANNTVRADTTQRRRMRQGPPSTYLSIDSCHQVLDRHNELVKFFRTARDKIERADIPDFKIKLFGVVGSKQYDLPAGDCIGAIVFEGGPNVETNYDVIIEPRGGQPHRIDKLNPHYMSLHFPLLFIHGDEGYHIGLKLLGKGGESAEKEKQMTMKMWNLACLKDRLGLEYIPISVRALDS</sequence>
<keyword evidence="3" id="KW-1185">Reference proteome</keyword>
<gene>
    <name evidence="2" type="ORF">CTI12_AA195620</name>
</gene>
<dbReference type="PANTHER" id="PTHR45786">
    <property type="entry name" value="DNA BINDING PROTEIN-LIKE"/>
    <property type="match status" value="1"/>
</dbReference>
<dbReference type="AlphaFoldDB" id="A0A2U1P495"/>
<name>A0A2U1P495_ARTAN</name>
<dbReference type="EMBL" id="PKPP01001716">
    <property type="protein sequence ID" value="PWA80507.1"/>
    <property type="molecule type" value="Genomic_DNA"/>
</dbReference>
<accession>A0A2U1P495</accession>
<reference evidence="2 3" key="1">
    <citation type="journal article" date="2018" name="Mol. Plant">
        <title>The genome of Artemisia annua provides insight into the evolution of Asteraceae family and artemisinin biosynthesis.</title>
        <authorList>
            <person name="Shen Q."/>
            <person name="Zhang L."/>
            <person name="Liao Z."/>
            <person name="Wang S."/>
            <person name="Yan T."/>
            <person name="Shi P."/>
            <person name="Liu M."/>
            <person name="Fu X."/>
            <person name="Pan Q."/>
            <person name="Wang Y."/>
            <person name="Lv Z."/>
            <person name="Lu X."/>
            <person name="Zhang F."/>
            <person name="Jiang W."/>
            <person name="Ma Y."/>
            <person name="Chen M."/>
            <person name="Hao X."/>
            <person name="Li L."/>
            <person name="Tang Y."/>
            <person name="Lv G."/>
            <person name="Zhou Y."/>
            <person name="Sun X."/>
            <person name="Brodelius P.E."/>
            <person name="Rose J.K.C."/>
            <person name="Tang K."/>
        </authorList>
    </citation>
    <scope>NUCLEOTIDE SEQUENCE [LARGE SCALE GENOMIC DNA]</scope>
    <source>
        <strain evidence="3">cv. Huhao1</strain>
        <tissue evidence="2">Leaf</tissue>
    </source>
</reference>
<organism evidence="2 3">
    <name type="scientific">Artemisia annua</name>
    <name type="common">Sweet wormwood</name>
    <dbReference type="NCBI Taxonomy" id="35608"/>
    <lineage>
        <taxon>Eukaryota</taxon>
        <taxon>Viridiplantae</taxon>
        <taxon>Streptophyta</taxon>
        <taxon>Embryophyta</taxon>
        <taxon>Tracheophyta</taxon>
        <taxon>Spermatophyta</taxon>
        <taxon>Magnoliopsida</taxon>
        <taxon>eudicotyledons</taxon>
        <taxon>Gunneridae</taxon>
        <taxon>Pentapetalae</taxon>
        <taxon>asterids</taxon>
        <taxon>campanulids</taxon>
        <taxon>Asterales</taxon>
        <taxon>Asteraceae</taxon>
        <taxon>Asteroideae</taxon>
        <taxon>Anthemideae</taxon>
        <taxon>Artemisiinae</taxon>
        <taxon>Artemisia</taxon>
    </lineage>
</organism>
<evidence type="ECO:0000313" key="2">
    <source>
        <dbReference type="EMBL" id="PWA80507.1"/>
    </source>
</evidence>
<evidence type="ECO:0008006" key="4">
    <source>
        <dbReference type="Google" id="ProtNLM"/>
    </source>
</evidence>
<evidence type="ECO:0000256" key="1">
    <source>
        <dbReference type="SAM" id="MobiDB-lite"/>
    </source>
</evidence>
<dbReference type="PANTHER" id="PTHR45786:SF77">
    <property type="entry name" value="HELITRON HELICASE-LIKE DOMAIN-CONTAINING PROTEIN-RELATED"/>
    <property type="match status" value="1"/>
</dbReference>
<evidence type="ECO:0000313" key="3">
    <source>
        <dbReference type="Proteomes" id="UP000245207"/>
    </source>
</evidence>
<proteinExistence type="predicted"/>
<protein>
    <recommendedName>
        <fullName evidence="4">Helitron helicase-like domain-containing protein</fullName>
    </recommendedName>
</protein>
<feature type="region of interest" description="Disordered" evidence="1">
    <location>
        <begin position="150"/>
        <end position="180"/>
    </location>
</feature>
<comment type="caution">
    <text evidence="2">The sequence shown here is derived from an EMBL/GenBank/DDBJ whole genome shotgun (WGS) entry which is preliminary data.</text>
</comment>
<dbReference type="Proteomes" id="UP000245207">
    <property type="component" value="Unassembled WGS sequence"/>
</dbReference>